<organism evidence="2 3">
    <name type="scientific">Caenimonas sedimenti</name>
    <dbReference type="NCBI Taxonomy" id="2596921"/>
    <lineage>
        <taxon>Bacteria</taxon>
        <taxon>Pseudomonadati</taxon>
        <taxon>Pseudomonadota</taxon>
        <taxon>Betaproteobacteria</taxon>
        <taxon>Burkholderiales</taxon>
        <taxon>Comamonadaceae</taxon>
        <taxon>Caenimonas</taxon>
    </lineage>
</organism>
<evidence type="ECO:0000313" key="3">
    <source>
        <dbReference type="Proteomes" id="UP000318199"/>
    </source>
</evidence>
<dbReference type="EMBL" id="VOBQ01000014">
    <property type="protein sequence ID" value="TWO69877.1"/>
    <property type="molecule type" value="Genomic_DNA"/>
</dbReference>
<accession>A0A562ZN84</accession>
<dbReference type="Proteomes" id="UP000318199">
    <property type="component" value="Unassembled WGS sequence"/>
</dbReference>
<sequence>MAGDLWAQRSIYTCVDGKGRRLTSDRPIPECMDREQKELNASGTVRKTVGPSLTAAERAVIEEQERKAAEERQRQSEEKRRERALLGRYPNQGVHDAERVKALNAVQEVIIAGHKRTQDLRDQRKSLEVEAEFYKKDPSKMPAKLRRSLDENEQMVSGQARFLANQEEEKRRVNAQFDQELVRLKVLWAQARGIPATAAAAPASAPTRQ</sequence>
<evidence type="ECO:0000256" key="1">
    <source>
        <dbReference type="SAM" id="MobiDB-lite"/>
    </source>
</evidence>
<evidence type="ECO:0000313" key="2">
    <source>
        <dbReference type="EMBL" id="TWO69877.1"/>
    </source>
</evidence>
<gene>
    <name evidence="2" type="ORF">FN976_18465</name>
</gene>
<comment type="caution">
    <text evidence="2">The sequence shown here is derived from an EMBL/GenBank/DDBJ whole genome shotgun (WGS) entry which is preliminary data.</text>
</comment>
<dbReference type="OrthoDB" id="8895482at2"/>
<protein>
    <submittedName>
        <fullName evidence="2">DUF4124 domain-containing protein</fullName>
    </submittedName>
</protein>
<proteinExistence type="predicted"/>
<name>A0A562ZN84_9BURK</name>
<feature type="region of interest" description="Disordered" evidence="1">
    <location>
        <begin position="34"/>
        <end position="53"/>
    </location>
</feature>
<reference evidence="2 3" key="1">
    <citation type="submission" date="2019-07" db="EMBL/GenBank/DDBJ databases">
        <title>Caenimonas sedimenti sp. nov., isolated from activated sludge.</title>
        <authorList>
            <person name="Xu J."/>
        </authorList>
    </citation>
    <scope>NUCLEOTIDE SEQUENCE [LARGE SCALE GENOMIC DNA]</scope>
    <source>
        <strain evidence="2 3">HX-9-20</strain>
    </source>
</reference>
<dbReference type="AlphaFoldDB" id="A0A562ZN84"/>
<feature type="region of interest" description="Disordered" evidence="1">
    <location>
        <begin position="64"/>
        <end position="85"/>
    </location>
</feature>
<keyword evidence="3" id="KW-1185">Reference proteome</keyword>